<dbReference type="Pfam" id="PF05258">
    <property type="entry name" value="DciA"/>
    <property type="match status" value="1"/>
</dbReference>
<dbReference type="AlphaFoldDB" id="A0A524RRA1"/>
<dbReference type="InterPro" id="IPR007922">
    <property type="entry name" value="DciA-like"/>
</dbReference>
<gene>
    <name evidence="1" type="ORF">ERJ67_02280</name>
</gene>
<dbReference type="PANTHER" id="PTHR36456">
    <property type="entry name" value="UPF0232 PROTEIN SCO3875"/>
    <property type="match status" value="1"/>
</dbReference>
<dbReference type="EMBL" id="SRMO01000033">
    <property type="protein sequence ID" value="TGG94638.1"/>
    <property type="molecule type" value="Genomic_DNA"/>
</dbReference>
<organism evidence="1 2">
    <name type="scientific">Aphanocapsa feldmannii 277cV</name>
    <dbReference type="NCBI Taxonomy" id="2507553"/>
    <lineage>
        <taxon>Bacteria</taxon>
        <taxon>Bacillati</taxon>
        <taxon>Cyanobacteriota</taxon>
        <taxon>Cyanophyceae</taxon>
        <taxon>Oscillatoriophycideae</taxon>
        <taxon>Chroococcales</taxon>
        <taxon>Microcystaceae</taxon>
        <taxon>Aphanocapsa</taxon>
    </lineage>
</organism>
<protein>
    <submittedName>
        <fullName evidence="1">DUF721 domain-containing protein</fullName>
    </submittedName>
</protein>
<dbReference type="PANTHER" id="PTHR36456:SF1">
    <property type="entry name" value="UPF0232 PROTEIN SCO3875"/>
    <property type="match status" value="1"/>
</dbReference>
<comment type="caution">
    <text evidence="1">The sequence shown here is derived from an EMBL/GenBank/DDBJ whole genome shotgun (WGS) entry which is preliminary data.</text>
</comment>
<proteinExistence type="predicted"/>
<evidence type="ECO:0000313" key="1">
    <source>
        <dbReference type="EMBL" id="TGG94638.1"/>
    </source>
</evidence>
<name>A0A524RRA1_9CHRO</name>
<feature type="non-terminal residue" evidence="1">
    <location>
        <position position="185"/>
    </location>
</feature>
<dbReference type="Proteomes" id="UP000317990">
    <property type="component" value="Unassembled WGS sequence"/>
</dbReference>
<evidence type="ECO:0000313" key="2">
    <source>
        <dbReference type="Proteomes" id="UP000317990"/>
    </source>
</evidence>
<reference evidence="1 2" key="1">
    <citation type="journal article" date="2019" name="mSystems">
        <title>Life at home and on the roam: Genomic adaptions reflect the dual lifestyle of an intracellular, facultative symbiont.</title>
        <authorList>
            <person name="Burgsdorf I."/>
        </authorList>
    </citation>
    <scope>NUCLEOTIDE SEQUENCE [LARGE SCALE GENOMIC DNA]</scope>
    <source>
        <strain evidence="1">277cV</strain>
    </source>
</reference>
<accession>A0A524RRA1</accession>
<sequence length="185" mass="19666">MHVNHGLVENLDRVLGLADQVVEISSQQTAEAIEETHGERRSGEPCGTIAILLRSLRGSCGGILPSGGRDDGSSRSACLDIPSPASILRQPPHSGAEPLASCLRRLQPGHGPGGDPGLAELSRRWPQLVSTELASQSRPLALQGGSLLVAVNSPHWVQALQYSRQLLLGRLRAAGFPLRSIRLQC</sequence>